<keyword evidence="3" id="KW-1185">Reference proteome</keyword>
<protein>
    <submittedName>
        <fullName evidence="2">Uncharacterized protein</fullName>
    </submittedName>
</protein>
<name>A0A316G340_9GAMM</name>
<evidence type="ECO:0000313" key="3">
    <source>
        <dbReference type="Proteomes" id="UP000245790"/>
    </source>
</evidence>
<dbReference type="EMBL" id="QGGU01000001">
    <property type="protein sequence ID" value="PWK54326.1"/>
    <property type="molecule type" value="Genomic_DNA"/>
</dbReference>
<evidence type="ECO:0000313" key="2">
    <source>
        <dbReference type="EMBL" id="PWK54326.1"/>
    </source>
</evidence>
<comment type="caution">
    <text evidence="2">The sequence shown here is derived from an EMBL/GenBank/DDBJ whole genome shotgun (WGS) entry which is preliminary data.</text>
</comment>
<dbReference type="Proteomes" id="UP000245790">
    <property type="component" value="Unassembled WGS sequence"/>
</dbReference>
<accession>A0A316G340</accession>
<proteinExistence type="predicted"/>
<feature type="region of interest" description="Disordered" evidence="1">
    <location>
        <begin position="1"/>
        <end position="29"/>
    </location>
</feature>
<reference evidence="2 3" key="1">
    <citation type="submission" date="2018-05" db="EMBL/GenBank/DDBJ databases">
        <title>Genomic Encyclopedia of Type Strains, Phase IV (KMG-IV): sequencing the most valuable type-strain genomes for metagenomic binning, comparative biology and taxonomic classification.</title>
        <authorList>
            <person name="Goeker M."/>
        </authorList>
    </citation>
    <scope>NUCLEOTIDE SEQUENCE [LARGE SCALE GENOMIC DNA]</scope>
    <source>
        <strain evidence="2 3">DSM 25350</strain>
    </source>
</reference>
<organism evidence="2 3">
    <name type="scientific">Pleionea mediterranea</name>
    <dbReference type="NCBI Taxonomy" id="523701"/>
    <lineage>
        <taxon>Bacteria</taxon>
        <taxon>Pseudomonadati</taxon>
        <taxon>Pseudomonadota</taxon>
        <taxon>Gammaproteobacteria</taxon>
        <taxon>Oceanospirillales</taxon>
        <taxon>Pleioneaceae</taxon>
        <taxon>Pleionea</taxon>
    </lineage>
</organism>
<sequence>MSEHSDNNNRTPQPKKIGTSGNTAKASQPSAKASQVALLNPKHWVLTRCGKVIFIAEHSVRDFSWEFADAHDPAIQQRCLQFAIDPAHFTMNHPKIENVDDAIATQIPFFYWTDPEKTTFSILNVAENDSKLMFLKSSEIDLLVGDENWTLIAAQHPAKISLTKRLEMFRAQSDKVNNNLYFLGEDNGWLIMLRMEPNRFHNSIKVEGMIFHNDPMLQLNTQQNWERHGNKSLHLAFSKRGAESHMQDSIWINVGWPNSTHCLRSHLKISDKMVNDNRFK</sequence>
<gene>
    <name evidence="2" type="ORF">C8D97_101174</name>
</gene>
<dbReference type="RefSeq" id="WP_109761448.1">
    <property type="nucleotide sequence ID" value="NZ_QGGU01000001.1"/>
</dbReference>
<evidence type="ECO:0000256" key="1">
    <source>
        <dbReference type="SAM" id="MobiDB-lite"/>
    </source>
</evidence>
<dbReference type="AlphaFoldDB" id="A0A316G340"/>